<evidence type="ECO:0000256" key="1">
    <source>
        <dbReference type="ARBA" id="ARBA00023125"/>
    </source>
</evidence>
<feature type="domain" description="Phage integrase SAM-like" evidence="3">
    <location>
        <begin position="96"/>
        <end position="176"/>
    </location>
</feature>
<dbReference type="GO" id="GO:0015074">
    <property type="term" value="P:DNA integration"/>
    <property type="evidence" value="ECO:0007669"/>
    <property type="project" value="InterPro"/>
</dbReference>
<organism evidence="4 5">
    <name type="scientific">Phocaeicola vulgatus</name>
    <name type="common">Bacteroides vulgatus</name>
    <dbReference type="NCBI Taxonomy" id="821"/>
    <lineage>
        <taxon>Bacteria</taxon>
        <taxon>Pseudomonadati</taxon>
        <taxon>Bacteroidota</taxon>
        <taxon>Bacteroidia</taxon>
        <taxon>Bacteroidales</taxon>
        <taxon>Bacteroidaceae</taxon>
        <taxon>Phocaeicola</taxon>
    </lineage>
</organism>
<protein>
    <submittedName>
        <fullName evidence="4">Transposase</fullName>
    </submittedName>
</protein>
<dbReference type="Proteomes" id="UP000286392">
    <property type="component" value="Unassembled WGS sequence"/>
</dbReference>
<dbReference type="RefSeq" id="WP_118356340.1">
    <property type="nucleotide sequence ID" value="NZ_CAXSLB010000001.1"/>
</dbReference>
<comment type="caution">
    <text evidence="4">The sequence shown here is derived from an EMBL/GenBank/DDBJ whole genome shotgun (WGS) entry which is preliminary data.</text>
</comment>
<sequence>MTTTLKAIVRKPRTDGLYAVYIRIVHNRKPGYIKTNKIVDADHISKENEPTDPVVNEYCSMLVRQYTDRLNRANTTLWSVSEIIEYLLKTDEEVCFSDYSRMFIRQMRLDGHERNAKNYQLAVAHLERYMGTTRVMFGHLTAAVLKKWIESLSKTHRAKEMYPTNIRMIFRSAIADMNDDEKGIQRIKFDPWVKVQIPKSEPSEKLAISAEECREFFNRPLPRTKMLSSLPELGRDVALLSLCLGGINTVDLYNLRKSDYHDGIIGYKRAKTKHSRKDEAYIEMRVEPFIQDTFNKYLSEEEDEFLFTFHQRYGNTDSFNANVNIGIRKICMDMGMTNKEDFYCFYTFRHTWATIAQNDCNANLYEVAFGMNHSHGFKVTRGYVKVDFTPAWELNARIIDFIFFSNKPSKQGLAKDLDESGDKMFRITAKMMIYARAYFKGEVIAEFTDIGFNNVDEVISRIVKMFPKDIPVGCTVQIRLTNCDNHKEVVYERSKGKGF</sequence>
<evidence type="ECO:0000259" key="3">
    <source>
        <dbReference type="Pfam" id="PF13102"/>
    </source>
</evidence>
<dbReference type="PANTHER" id="PTHR30349:SF64">
    <property type="entry name" value="PROPHAGE INTEGRASE INTD-RELATED"/>
    <property type="match status" value="1"/>
</dbReference>
<dbReference type="GO" id="GO:0006310">
    <property type="term" value="P:DNA recombination"/>
    <property type="evidence" value="ECO:0007669"/>
    <property type="project" value="UniProtKB-KW"/>
</dbReference>
<dbReference type="SUPFAM" id="SSF56349">
    <property type="entry name" value="DNA breaking-rejoining enzymes"/>
    <property type="match status" value="1"/>
</dbReference>
<dbReference type="Gene3D" id="1.10.443.10">
    <property type="entry name" value="Intergrase catalytic core"/>
    <property type="match status" value="1"/>
</dbReference>
<evidence type="ECO:0000256" key="2">
    <source>
        <dbReference type="ARBA" id="ARBA00023172"/>
    </source>
</evidence>
<keyword evidence="1" id="KW-0238">DNA-binding</keyword>
<dbReference type="EMBL" id="QROB01000009">
    <property type="protein sequence ID" value="RHK88548.1"/>
    <property type="molecule type" value="Genomic_DNA"/>
</dbReference>
<dbReference type="InterPro" id="IPR013762">
    <property type="entry name" value="Integrase-like_cat_sf"/>
</dbReference>
<dbReference type="InterPro" id="IPR011010">
    <property type="entry name" value="DNA_brk_join_enz"/>
</dbReference>
<dbReference type="InterPro" id="IPR050090">
    <property type="entry name" value="Tyrosine_recombinase_XerCD"/>
</dbReference>
<evidence type="ECO:0000313" key="5">
    <source>
        <dbReference type="Proteomes" id="UP000286392"/>
    </source>
</evidence>
<name>A0AB73ZCC4_PHOVU</name>
<dbReference type="InterPro" id="IPR025269">
    <property type="entry name" value="SAM-like_dom"/>
</dbReference>
<dbReference type="InterPro" id="IPR010998">
    <property type="entry name" value="Integrase_recombinase_N"/>
</dbReference>
<reference evidence="4 5" key="1">
    <citation type="submission" date="2018-08" db="EMBL/GenBank/DDBJ databases">
        <title>A genome reference for cultivated species of the human gut microbiota.</title>
        <authorList>
            <person name="Zou Y."/>
            <person name="Xue W."/>
            <person name="Luo G."/>
        </authorList>
    </citation>
    <scope>NUCLEOTIDE SEQUENCE [LARGE SCALE GENOMIC DNA]</scope>
    <source>
        <strain evidence="4 5">AF39-8AT</strain>
    </source>
</reference>
<dbReference type="Pfam" id="PF13102">
    <property type="entry name" value="Phage_int_SAM_5"/>
    <property type="match status" value="1"/>
</dbReference>
<dbReference type="AlphaFoldDB" id="A0AB73ZCC4"/>
<dbReference type="Gene3D" id="1.10.150.130">
    <property type="match status" value="1"/>
</dbReference>
<evidence type="ECO:0000313" key="4">
    <source>
        <dbReference type="EMBL" id="RHK88548.1"/>
    </source>
</evidence>
<gene>
    <name evidence="4" type="ORF">DW043_08205</name>
</gene>
<dbReference type="GO" id="GO:0003677">
    <property type="term" value="F:DNA binding"/>
    <property type="evidence" value="ECO:0007669"/>
    <property type="project" value="UniProtKB-KW"/>
</dbReference>
<keyword evidence="2" id="KW-0233">DNA recombination</keyword>
<accession>A0AB73ZCC4</accession>
<proteinExistence type="predicted"/>
<dbReference type="PANTHER" id="PTHR30349">
    <property type="entry name" value="PHAGE INTEGRASE-RELATED"/>
    <property type="match status" value="1"/>
</dbReference>